<protein>
    <submittedName>
        <fullName evidence="4">Uncharacterized protein</fullName>
    </submittedName>
</protein>
<comment type="subcellular location">
    <subcellularLocation>
        <location evidence="1">Mitochondrion membrane</location>
    </subcellularLocation>
</comment>
<name>M5FUQ5_DACPD</name>
<sequence>MSYMILGRPIASEYLAIGTFLLTGVGAWAATRKSAVPPAAAGAKIIKPAEVTVQGASKEEEEFIRQFVAEAEKEDKAHH</sequence>
<gene>
    <name evidence="4" type="ORF">DACRYDRAFT_117981</name>
</gene>
<organism evidence="4 5">
    <name type="scientific">Dacryopinax primogenitus (strain DJM 731)</name>
    <name type="common">Brown rot fungus</name>
    <dbReference type="NCBI Taxonomy" id="1858805"/>
    <lineage>
        <taxon>Eukaryota</taxon>
        <taxon>Fungi</taxon>
        <taxon>Dikarya</taxon>
        <taxon>Basidiomycota</taxon>
        <taxon>Agaricomycotina</taxon>
        <taxon>Dacrymycetes</taxon>
        <taxon>Dacrymycetales</taxon>
        <taxon>Dacrymycetaceae</taxon>
        <taxon>Dacryopinax</taxon>
    </lineage>
</organism>
<dbReference type="GeneID" id="63685566"/>
<evidence type="ECO:0000313" key="5">
    <source>
        <dbReference type="Proteomes" id="UP000030653"/>
    </source>
</evidence>
<keyword evidence="2" id="KW-0496">Mitochondrion</keyword>
<dbReference type="STRING" id="1858805.M5FUQ5"/>
<dbReference type="Pfam" id="PF11022">
    <property type="entry name" value="ATP19"/>
    <property type="match status" value="1"/>
</dbReference>
<dbReference type="PANTHER" id="PTHR28074:SF1">
    <property type="entry name" value="ATP SYNTHASE SUBUNIT K, MITOCHONDRIAL"/>
    <property type="match status" value="1"/>
</dbReference>
<dbReference type="Proteomes" id="UP000030653">
    <property type="component" value="Unassembled WGS sequence"/>
</dbReference>
<reference evidence="4 5" key="1">
    <citation type="journal article" date="2012" name="Science">
        <title>The Paleozoic origin of enzymatic lignin decomposition reconstructed from 31 fungal genomes.</title>
        <authorList>
            <person name="Floudas D."/>
            <person name="Binder M."/>
            <person name="Riley R."/>
            <person name="Barry K."/>
            <person name="Blanchette R.A."/>
            <person name="Henrissat B."/>
            <person name="Martinez A.T."/>
            <person name="Otillar R."/>
            <person name="Spatafora J.W."/>
            <person name="Yadav J.S."/>
            <person name="Aerts A."/>
            <person name="Benoit I."/>
            <person name="Boyd A."/>
            <person name="Carlson A."/>
            <person name="Copeland A."/>
            <person name="Coutinho P.M."/>
            <person name="de Vries R.P."/>
            <person name="Ferreira P."/>
            <person name="Findley K."/>
            <person name="Foster B."/>
            <person name="Gaskell J."/>
            <person name="Glotzer D."/>
            <person name="Gorecki P."/>
            <person name="Heitman J."/>
            <person name="Hesse C."/>
            <person name="Hori C."/>
            <person name="Igarashi K."/>
            <person name="Jurgens J.A."/>
            <person name="Kallen N."/>
            <person name="Kersten P."/>
            <person name="Kohler A."/>
            <person name="Kuees U."/>
            <person name="Kumar T.K.A."/>
            <person name="Kuo A."/>
            <person name="LaButti K."/>
            <person name="Larrondo L.F."/>
            <person name="Lindquist E."/>
            <person name="Ling A."/>
            <person name="Lombard V."/>
            <person name="Lucas S."/>
            <person name="Lundell T."/>
            <person name="Martin R."/>
            <person name="McLaughlin D.J."/>
            <person name="Morgenstern I."/>
            <person name="Morin E."/>
            <person name="Murat C."/>
            <person name="Nagy L.G."/>
            <person name="Nolan M."/>
            <person name="Ohm R.A."/>
            <person name="Patyshakuliyeva A."/>
            <person name="Rokas A."/>
            <person name="Ruiz-Duenas F.J."/>
            <person name="Sabat G."/>
            <person name="Salamov A."/>
            <person name="Samejima M."/>
            <person name="Schmutz J."/>
            <person name="Slot J.C."/>
            <person name="St John F."/>
            <person name="Stenlid J."/>
            <person name="Sun H."/>
            <person name="Sun S."/>
            <person name="Syed K."/>
            <person name="Tsang A."/>
            <person name="Wiebenga A."/>
            <person name="Young D."/>
            <person name="Pisabarro A."/>
            <person name="Eastwood D.C."/>
            <person name="Martin F."/>
            <person name="Cullen D."/>
            <person name="Grigoriev I.V."/>
            <person name="Hibbett D.S."/>
        </authorList>
    </citation>
    <scope>NUCLEOTIDE SEQUENCE [LARGE SCALE GENOMIC DNA]</scope>
    <source>
        <strain evidence="4 5">DJM-731 SS1</strain>
    </source>
</reference>
<dbReference type="OrthoDB" id="2094445at2759"/>
<accession>M5FUQ5</accession>
<dbReference type="PANTHER" id="PTHR28074">
    <property type="entry name" value="ATP SYNTHASE SUBUNIT K, MITOCHONDRIAL"/>
    <property type="match status" value="1"/>
</dbReference>
<proteinExistence type="predicted"/>
<keyword evidence="3" id="KW-0472">Membrane</keyword>
<dbReference type="OMA" id="TQMGGSK"/>
<dbReference type="RefSeq" id="XP_040626112.1">
    <property type="nucleotide sequence ID" value="XM_040770504.1"/>
</dbReference>
<dbReference type="HOGENOM" id="CLU_172736_0_0_1"/>
<evidence type="ECO:0000313" key="4">
    <source>
        <dbReference type="EMBL" id="EJT99214.1"/>
    </source>
</evidence>
<keyword evidence="5" id="KW-1185">Reference proteome</keyword>
<dbReference type="GO" id="GO:0031966">
    <property type="term" value="C:mitochondrial membrane"/>
    <property type="evidence" value="ECO:0007669"/>
    <property type="project" value="UniProtKB-SubCell"/>
</dbReference>
<evidence type="ECO:0000256" key="1">
    <source>
        <dbReference type="ARBA" id="ARBA00004325"/>
    </source>
</evidence>
<dbReference type="GO" id="GO:0015986">
    <property type="term" value="P:proton motive force-driven ATP synthesis"/>
    <property type="evidence" value="ECO:0007669"/>
    <property type="project" value="TreeGrafter"/>
</dbReference>
<dbReference type="InterPro" id="IPR021278">
    <property type="entry name" value="ATP19"/>
</dbReference>
<dbReference type="AlphaFoldDB" id="M5FUQ5"/>
<dbReference type="EMBL" id="JH795870">
    <property type="protein sequence ID" value="EJT99214.1"/>
    <property type="molecule type" value="Genomic_DNA"/>
</dbReference>
<evidence type="ECO:0000256" key="2">
    <source>
        <dbReference type="ARBA" id="ARBA00023128"/>
    </source>
</evidence>
<evidence type="ECO:0000256" key="3">
    <source>
        <dbReference type="ARBA" id="ARBA00023136"/>
    </source>
</evidence>